<dbReference type="Proteomes" id="UP000483379">
    <property type="component" value="Unassembled WGS sequence"/>
</dbReference>
<sequence length="205" mass="21651">MGCENLSLIDTPDSGQGQAGVVANPAAPVTPAPTSTIADDGLAPESYRLRPGDIVAVSVWQEPGLEQLVLVRPDGGISFPLAGDLNAAGLTVRDLSAALKERLKKYISDPVVTVTLQEIPGNRIYVIGRVNKPGDFPLVTRGVTVMQALAMAGGLTPFADESKIKVLRKVAGTERSIPFDYKKVRRGQSLEQNIALQAGDVIVVP</sequence>
<evidence type="ECO:0000256" key="4">
    <source>
        <dbReference type="ARBA" id="ARBA00022452"/>
    </source>
</evidence>
<evidence type="ECO:0000256" key="10">
    <source>
        <dbReference type="ARBA" id="ARBA00023114"/>
    </source>
</evidence>
<evidence type="ECO:0000256" key="13">
    <source>
        <dbReference type="ARBA" id="ARBA00023237"/>
    </source>
</evidence>
<dbReference type="AlphaFoldDB" id="A0A6M0JT81"/>
<dbReference type="GO" id="GO:0046930">
    <property type="term" value="C:pore complex"/>
    <property type="evidence" value="ECO:0007669"/>
    <property type="project" value="UniProtKB-KW"/>
</dbReference>
<keyword evidence="18" id="KW-1185">Reference proteome</keyword>
<organism evidence="17 18">
    <name type="scientific">Thiorhodococcus minor</name>
    <dbReference type="NCBI Taxonomy" id="57489"/>
    <lineage>
        <taxon>Bacteria</taxon>
        <taxon>Pseudomonadati</taxon>
        <taxon>Pseudomonadota</taxon>
        <taxon>Gammaproteobacteria</taxon>
        <taxon>Chromatiales</taxon>
        <taxon>Chromatiaceae</taxon>
        <taxon>Thiorhodococcus</taxon>
    </lineage>
</organism>
<keyword evidence="3" id="KW-0813">Transport</keyword>
<evidence type="ECO:0000256" key="12">
    <source>
        <dbReference type="ARBA" id="ARBA00023139"/>
    </source>
</evidence>
<keyword evidence="13" id="KW-0998">Cell outer membrane</keyword>
<dbReference type="Gene3D" id="3.10.560.10">
    <property type="entry name" value="Outer membrane lipoprotein wza domain like"/>
    <property type="match status" value="1"/>
</dbReference>
<keyword evidence="9" id="KW-0406">Ion transport</keyword>
<evidence type="ECO:0000256" key="2">
    <source>
        <dbReference type="ARBA" id="ARBA00009450"/>
    </source>
</evidence>
<keyword evidence="6" id="KW-0812">Transmembrane</keyword>
<evidence type="ECO:0000256" key="3">
    <source>
        <dbReference type="ARBA" id="ARBA00022448"/>
    </source>
</evidence>
<keyword evidence="10" id="KW-0626">Porin</keyword>
<evidence type="ECO:0000256" key="14">
    <source>
        <dbReference type="ARBA" id="ARBA00023288"/>
    </source>
</evidence>
<keyword evidence="7" id="KW-0732">Signal</keyword>
<evidence type="ECO:0000256" key="1">
    <source>
        <dbReference type="ARBA" id="ARBA00004571"/>
    </source>
</evidence>
<keyword evidence="12" id="KW-0564">Palmitate</keyword>
<feature type="domain" description="Polysaccharide export protein N-terminal" evidence="15">
    <location>
        <begin position="44"/>
        <end position="116"/>
    </location>
</feature>
<proteinExistence type="inferred from homology"/>
<keyword evidence="14" id="KW-0449">Lipoprotein</keyword>
<dbReference type="GO" id="GO:0015288">
    <property type="term" value="F:porin activity"/>
    <property type="evidence" value="ECO:0007669"/>
    <property type="project" value="UniProtKB-KW"/>
</dbReference>
<evidence type="ECO:0000256" key="7">
    <source>
        <dbReference type="ARBA" id="ARBA00022729"/>
    </source>
</evidence>
<dbReference type="GO" id="GO:0015159">
    <property type="term" value="F:polysaccharide transmembrane transporter activity"/>
    <property type="evidence" value="ECO:0007669"/>
    <property type="project" value="InterPro"/>
</dbReference>
<feature type="domain" description="SLBB" evidence="16">
    <location>
        <begin position="123"/>
        <end position="204"/>
    </location>
</feature>
<evidence type="ECO:0000256" key="6">
    <source>
        <dbReference type="ARBA" id="ARBA00022692"/>
    </source>
</evidence>
<dbReference type="Pfam" id="PF22461">
    <property type="entry name" value="SLBB_2"/>
    <property type="match status" value="1"/>
</dbReference>
<dbReference type="InterPro" id="IPR054765">
    <property type="entry name" value="SLBB_dom"/>
</dbReference>
<evidence type="ECO:0000313" key="18">
    <source>
        <dbReference type="Proteomes" id="UP000483379"/>
    </source>
</evidence>
<keyword evidence="8" id="KW-0625">Polysaccharide transport</keyword>
<gene>
    <name evidence="17" type="ORF">G3446_02300</name>
</gene>
<dbReference type="EMBL" id="JAAIJQ010000004">
    <property type="protein sequence ID" value="NEV60736.1"/>
    <property type="molecule type" value="Genomic_DNA"/>
</dbReference>
<keyword evidence="4" id="KW-1134">Transmembrane beta strand</keyword>
<reference evidence="17 18" key="1">
    <citation type="submission" date="2020-02" db="EMBL/GenBank/DDBJ databases">
        <title>Genome sequences of Thiorhodococcus mannitoliphagus and Thiorhodococcus minor, purple sulfur photosynthetic bacteria in the gammaproteobacterial family, Chromatiaceae.</title>
        <authorList>
            <person name="Aviles F.A."/>
            <person name="Meyer T.E."/>
            <person name="Kyndt J.A."/>
        </authorList>
    </citation>
    <scope>NUCLEOTIDE SEQUENCE [LARGE SCALE GENOMIC DNA]</scope>
    <source>
        <strain evidence="17 18">DSM 11518</strain>
    </source>
</reference>
<protein>
    <submittedName>
        <fullName evidence="17">Polysaccharide export protein</fullName>
    </submittedName>
</protein>
<comment type="similarity">
    <text evidence="2">Belongs to the BexD/CtrA/VexA family.</text>
</comment>
<keyword evidence="5" id="KW-0762">Sugar transport</keyword>
<dbReference type="InterPro" id="IPR049712">
    <property type="entry name" value="Poly_export"/>
</dbReference>
<evidence type="ECO:0000259" key="15">
    <source>
        <dbReference type="Pfam" id="PF02563"/>
    </source>
</evidence>
<evidence type="ECO:0000313" key="17">
    <source>
        <dbReference type="EMBL" id="NEV60736.1"/>
    </source>
</evidence>
<dbReference type="PANTHER" id="PTHR33619">
    <property type="entry name" value="POLYSACCHARIDE EXPORT PROTEIN GFCE-RELATED"/>
    <property type="match status" value="1"/>
</dbReference>
<name>A0A6M0JT81_9GAMM</name>
<dbReference type="Pfam" id="PF02563">
    <property type="entry name" value="Poly_export"/>
    <property type="match status" value="1"/>
</dbReference>
<evidence type="ECO:0000256" key="8">
    <source>
        <dbReference type="ARBA" id="ARBA00023047"/>
    </source>
</evidence>
<evidence type="ECO:0000259" key="16">
    <source>
        <dbReference type="Pfam" id="PF22461"/>
    </source>
</evidence>
<comment type="subcellular location">
    <subcellularLocation>
        <location evidence="1">Cell outer membrane</location>
        <topology evidence="1">Multi-pass membrane protein</topology>
    </subcellularLocation>
</comment>
<dbReference type="GO" id="GO:0006811">
    <property type="term" value="P:monoatomic ion transport"/>
    <property type="evidence" value="ECO:0007669"/>
    <property type="project" value="UniProtKB-KW"/>
</dbReference>
<accession>A0A6M0JT81</accession>
<dbReference type="InterPro" id="IPR003715">
    <property type="entry name" value="Poly_export_N"/>
</dbReference>
<dbReference type="GO" id="GO:0009279">
    <property type="term" value="C:cell outer membrane"/>
    <property type="evidence" value="ECO:0007669"/>
    <property type="project" value="UniProtKB-SubCell"/>
</dbReference>
<dbReference type="PANTHER" id="PTHR33619:SF3">
    <property type="entry name" value="POLYSACCHARIDE EXPORT PROTEIN GFCE-RELATED"/>
    <property type="match status" value="1"/>
</dbReference>
<evidence type="ECO:0000256" key="9">
    <source>
        <dbReference type="ARBA" id="ARBA00023065"/>
    </source>
</evidence>
<keyword evidence="11" id="KW-0472">Membrane</keyword>
<evidence type="ECO:0000256" key="11">
    <source>
        <dbReference type="ARBA" id="ARBA00023136"/>
    </source>
</evidence>
<comment type="caution">
    <text evidence="17">The sequence shown here is derived from an EMBL/GenBank/DDBJ whole genome shotgun (WGS) entry which is preliminary data.</text>
</comment>
<evidence type="ECO:0000256" key="5">
    <source>
        <dbReference type="ARBA" id="ARBA00022597"/>
    </source>
</evidence>